<proteinExistence type="predicted"/>
<dbReference type="EMBL" id="JAWDGP010007899">
    <property type="protein sequence ID" value="KAK3701023.1"/>
    <property type="molecule type" value="Genomic_DNA"/>
</dbReference>
<sequence>MYPLLFTLLTESYRIQKKKNSDNAWNSYHSVKRTDTSRLSSPHGDDIDTKSPPRDFWQVEMAITNDLT</sequence>
<name>A0AAE0XP40_9GAST</name>
<comment type="caution">
    <text evidence="1">The sequence shown here is derived from an EMBL/GenBank/DDBJ whole genome shotgun (WGS) entry which is preliminary data.</text>
</comment>
<organism evidence="1 2">
    <name type="scientific">Elysia crispata</name>
    <name type="common">lettuce slug</name>
    <dbReference type="NCBI Taxonomy" id="231223"/>
    <lineage>
        <taxon>Eukaryota</taxon>
        <taxon>Metazoa</taxon>
        <taxon>Spiralia</taxon>
        <taxon>Lophotrochozoa</taxon>
        <taxon>Mollusca</taxon>
        <taxon>Gastropoda</taxon>
        <taxon>Heterobranchia</taxon>
        <taxon>Euthyneura</taxon>
        <taxon>Panpulmonata</taxon>
        <taxon>Sacoglossa</taxon>
        <taxon>Placobranchoidea</taxon>
        <taxon>Plakobranchidae</taxon>
        <taxon>Elysia</taxon>
    </lineage>
</organism>
<gene>
    <name evidence="1" type="ORF">RRG08_063276</name>
</gene>
<evidence type="ECO:0000313" key="2">
    <source>
        <dbReference type="Proteomes" id="UP001283361"/>
    </source>
</evidence>
<evidence type="ECO:0000313" key="1">
    <source>
        <dbReference type="EMBL" id="KAK3701023.1"/>
    </source>
</evidence>
<dbReference type="Proteomes" id="UP001283361">
    <property type="component" value="Unassembled WGS sequence"/>
</dbReference>
<protein>
    <submittedName>
        <fullName evidence="1">Uncharacterized protein</fullName>
    </submittedName>
</protein>
<reference evidence="1" key="1">
    <citation type="journal article" date="2023" name="G3 (Bethesda)">
        <title>A reference genome for the long-term kleptoplast-retaining sea slug Elysia crispata morphotype clarki.</title>
        <authorList>
            <person name="Eastman K.E."/>
            <person name="Pendleton A.L."/>
            <person name="Shaikh M.A."/>
            <person name="Suttiyut T."/>
            <person name="Ogas R."/>
            <person name="Tomko P."/>
            <person name="Gavelis G."/>
            <person name="Widhalm J.R."/>
            <person name="Wisecaver J.H."/>
        </authorList>
    </citation>
    <scope>NUCLEOTIDE SEQUENCE</scope>
    <source>
        <strain evidence="1">ECLA1</strain>
    </source>
</reference>
<dbReference type="AlphaFoldDB" id="A0AAE0XP40"/>
<accession>A0AAE0XP40</accession>
<keyword evidence="2" id="KW-1185">Reference proteome</keyword>